<dbReference type="GO" id="GO:0005634">
    <property type="term" value="C:nucleus"/>
    <property type="evidence" value="ECO:0007669"/>
    <property type="project" value="TreeGrafter"/>
</dbReference>
<feature type="domain" description="FAT" evidence="1">
    <location>
        <begin position="1"/>
        <end position="410"/>
    </location>
</feature>
<organism evidence="2 3">
    <name type="scientific">Rotaria magnacalcarata</name>
    <dbReference type="NCBI Taxonomy" id="392030"/>
    <lineage>
        <taxon>Eukaryota</taxon>
        <taxon>Metazoa</taxon>
        <taxon>Spiralia</taxon>
        <taxon>Gnathifera</taxon>
        <taxon>Rotifera</taxon>
        <taxon>Eurotatoria</taxon>
        <taxon>Bdelloidea</taxon>
        <taxon>Philodinida</taxon>
        <taxon>Philodinidae</taxon>
        <taxon>Rotaria</taxon>
    </lineage>
</organism>
<dbReference type="PANTHER" id="PTHR11139">
    <property type="entry name" value="ATAXIA TELANGIECTASIA MUTATED ATM -RELATED"/>
    <property type="match status" value="1"/>
</dbReference>
<dbReference type="InterPro" id="IPR014009">
    <property type="entry name" value="PIK_FAT"/>
</dbReference>
<evidence type="ECO:0000259" key="1">
    <source>
        <dbReference type="PROSITE" id="PS51189"/>
    </source>
</evidence>
<accession>A0A820C292</accession>
<reference evidence="2" key="1">
    <citation type="submission" date="2021-02" db="EMBL/GenBank/DDBJ databases">
        <authorList>
            <person name="Nowell W R."/>
        </authorList>
    </citation>
    <scope>NUCLEOTIDE SEQUENCE</scope>
</reference>
<dbReference type="PANTHER" id="PTHR11139:SF71">
    <property type="entry name" value="SERINE_THREONINE-PROTEIN KINASE SMG1"/>
    <property type="match status" value="1"/>
</dbReference>
<evidence type="ECO:0000313" key="3">
    <source>
        <dbReference type="Proteomes" id="UP000663842"/>
    </source>
</evidence>
<evidence type="ECO:0000313" key="2">
    <source>
        <dbReference type="EMBL" id="CAF4215226.1"/>
    </source>
</evidence>
<protein>
    <recommendedName>
        <fullName evidence="1">FAT domain-containing protein</fullName>
    </recommendedName>
</protein>
<sequence>MAFLQDDNERLRAAMETVIDEDAIRAMSCFENRDFEGLKVSMRKMTNSQVTGEELGRSISCSWDMEAFDMLATVETLKRASKRRSSLWSLNAVLQLTQDLTRIHNVDEHASWSEELAAISQVTALYQSENREVPLLPGQKFAPAQHSVRSLNSIFLYSQPSFNNQRSPLRSFHSDASSIETYSLVSLVTMIERYQNVHMITIERETEAGKLMHTLSLNKVNNINLTIAIEFLSRSILRHLINDSQPNPQYNNQRSLINIEKCSRNLLHIAQWSRTAIEIDHEATTKNVILSSLDLGQPVRSVLPSVCSFYFQMYVRKRKTNNNDDDASNVLVTSRLLRVLVRYPQQLRTIFETNLLNLPTIAWKRLIPQLFPRLNHPRSFVRAYVTNLLIDIAKDFPQLILYSVVVGITDDSKMRRIKSRDDNIWQRKFASTHESEDDIDEDDEEEDDIEKQENVVAMQNSFRLIYNVLSETNSHVVEQVKLFEQWHNFRKKLVEGTYPGVKSFSDRVHNQTIGLDELLNTLQEFGFPDFLSRGLVSSSTSTKNHYPDNVTNSLDIPHEILLIICRYMTPCDVLRSFYTPATPQSHIHRLIAAYYTKINLDTDAFEDCGYLFKLLLDSNHPLRPASLTLNSIVRNLTCFKMLKVSQSDEVTINKFYTNMEKLEHLHLTILYTTEFSPRGNRLFRLQSSGKRRALRPVTIRKPNGFILRKALAAHEGLQYVDLVLKMIDDLFVLLGGLVPNVQTMIIKLQQSRLLSK</sequence>
<name>A0A820C292_9BILA</name>
<proteinExistence type="predicted"/>
<comment type="caution">
    <text evidence="2">The sequence shown here is derived from an EMBL/GenBank/DDBJ whole genome shotgun (WGS) entry which is preliminary data.</text>
</comment>
<dbReference type="PROSITE" id="PS51189">
    <property type="entry name" value="FAT"/>
    <property type="match status" value="1"/>
</dbReference>
<dbReference type="AlphaFoldDB" id="A0A820C292"/>
<dbReference type="GO" id="GO:0004674">
    <property type="term" value="F:protein serine/threonine kinase activity"/>
    <property type="evidence" value="ECO:0007669"/>
    <property type="project" value="TreeGrafter"/>
</dbReference>
<gene>
    <name evidence="2" type="ORF">UXM345_LOCUS28786</name>
</gene>
<dbReference type="Proteomes" id="UP000663842">
    <property type="component" value="Unassembled WGS sequence"/>
</dbReference>
<dbReference type="EMBL" id="CAJOBF010006770">
    <property type="protein sequence ID" value="CAF4215226.1"/>
    <property type="molecule type" value="Genomic_DNA"/>
</dbReference>
<dbReference type="GO" id="GO:0000184">
    <property type="term" value="P:nuclear-transcribed mRNA catabolic process, nonsense-mediated decay"/>
    <property type="evidence" value="ECO:0007669"/>
    <property type="project" value="TreeGrafter"/>
</dbReference>
<dbReference type="InterPro" id="IPR050517">
    <property type="entry name" value="DDR_Repair_Kinase"/>
</dbReference>